<organism evidence="2">
    <name type="scientific">uncultured Rubrobacteraceae bacterium</name>
    <dbReference type="NCBI Taxonomy" id="349277"/>
    <lineage>
        <taxon>Bacteria</taxon>
        <taxon>Bacillati</taxon>
        <taxon>Actinomycetota</taxon>
        <taxon>Rubrobacteria</taxon>
        <taxon>Rubrobacterales</taxon>
        <taxon>Rubrobacteraceae</taxon>
        <taxon>environmental samples</taxon>
    </lineage>
</organism>
<evidence type="ECO:0000256" key="1">
    <source>
        <dbReference type="SAM" id="Phobius"/>
    </source>
</evidence>
<reference evidence="2" key="1">
    <citation type="submission" date="2020-02" db="EMBL/GenBank/DDBJ databases">
        <authorList>
            <person name="Meier V. D."/>
        </authorList>
    </citation>
    <scope>NUCLEOTIDE SEQUENCE</scope>
    <source>
        <strain evidence="2">AVDCRST_MAG55</strain>
    </source>
</reference>
<keyword evidence="1" id="KW-0812">Transmembrane</keyword>
<feature type="transmembrane region" description="Helical" evidence="1">
    <location>
        <begin position="109"/>
        <end position="128"/>
    </location>
</feature>
<sequence length="151" mass="16130">MFGRKSRAEMLKEQATGTSLVPTAALAAVYAGARPVAERLLYDDDLRDNIRVFIESARAILDEVSGEDPTEIVGRLWDDDKLRKQVEAAAGAAQEGSKRVRGQRVKEGGGGRGLLLLILAAALGFLFLNPKTGPSARNFAKQAYGAITSGD</sequence>
<dbReference type="AlphaFoldDB" id="A0A6J4PLI4"/>
<keyword evidence="1" id="KW-1133">Transmembrane helix</keyword>
<keyword evidence="1" id="KW-0472">Membrane</keyword>
<proteinExistence type="predicted"/>
<protein>
    <submittedName>
        <fullName evidence="2">Uncharacterized protein</fullName>
    </submittedName>
</protein>
<name>A0A6J4PLI4_9ACTN</name>
<gene>
    <name evidence="2" type="ORF">AVDCRST_MAG55-1801</name>
</gene>
<dbReference type="EMBL" id="CADCUZ010000077">
    <property type="protein sequence ID" value="CAA9417919.1"/>
    <property type="molecule type" value="Genomic_DNA"/>
</dbReference>
<evidence type="ECO:0000313" key="2">
    <source>
        <dbReference type="EMBL" id="CAA9417919.1"/>
    </source>
</evidence>
<accession>A0A6J4PLI4</accession>